<keyword evidence="3" id="KW-1185">Reference proteome</keyword>
<evidence type="ECO:0000313" key="2">
    <source>
        <dbReference type="EMBL" id="MBE9066749.1"/>
    </source>
</evidence>
<organism evidence="2 3">
    <name type="scientific">Leptolyngbya cf. ectocarpi LEGE 11479</name>
    <dbReference type="NCBI Taxonomy" id="1828722"/>
    <lineage>
        <taxon>Bacteria</taxon>
        <taxon>Bacillati</taxon>
        <taxon>Cyanobacteriota</taxon>
        <taxon>Cyanophyceae</taxon>
        <taxon>Leptolyngbyales</taxon>
        <taxon>Leptolyngbyaceae</taxon>
        <taxon>Leptolyngbya group</taxon>
        <taxon>Leptolyngbya</taxon>
    </lineage>
</organism>
<comment type="caution">
    <text evidence="2">The sequence shown here is derived from an EMBL/GenBank/DDBJ whole genome shotgun (WGS) entry which is preliminary data.</text>
</comment>
<name>A0A928ZTQ8_LEPEC</name>
<reference evidence="2" key="1">
    <citation type="submission" date="2020-10" db="EMBL/GenBank/DDBJ databases">
        <authorList>
            <person name="Castelo-Branco R."/>
            <person name="Eusebio N."/>
            <person name="Adriana R."/>
            <person name="Vieira A."/>
            <person name="Brugerolle De Fraissinette N."/>
            <person name="Rezende De Castro R."/>
            <person name="Schneider M.P."/>
            <person name="Vasconcelos V."/>
            <person name="Leao P.N."/>
        </authorList>
    </citation>
    <scope>NUCLEOTIDE SEQUENCE</scope>
    <source>
        <strain evidence="2">LEGE 11479</strain>
    </source>
</reference>
<sequence length="50" mass="5900">MKSMIWKPEEHDRQINEYLEAENHAPYEVIWTLGVAMFCLFTAVILIGNF</sequence>
<keyword evidence="1" id="KW-0472">Membrane</keyword>
<dbReference type="EMBL" id="JADEXP010000056">
    <property type="protein sequence ID" value="MBE9066749.1"/>
    <property type="molecule type" value="Genomic_DNA"/>
</dbReference>
<dbReference type="RefSeq" id="WP_193992733.1">
    <property type="nucleotide sequence ID" value="NZ_JADEXP010000056.1"/>
</dbReference>
<evidence type="ECO:0000313" key="3">
    <source>
        <dbReference type="Proteomes" id="UP000615026"/>
    </source>
</evidence>
<keyword evidence="1" id="KW-0812">Transmembrane</keyword>
<evidence type="ECO:0000256" key="1">
    <source>
        <dbReference type="SAM" id="Phobius"/>
    </source>
</evidence>
<gene>
    <name evidence="2" type="ORF">IQ260_08795</name>
</gene>
<dbReference type="Proteomes" id="UP000615026">
    <property type="component" value="Unassembled WGS sequence"/>
</dbReference>
<feature type="transmembrane region" description="Helical" evidence="1">
    <location>
        <begin position="29"/>
        <end position="48"/>
    </location>
</feature>
<dbReference type="AlphaFoldDB" id="A0A928ZTQ8"/>
<proteinExistence type="predicted"/>
<keyword evidence="1" id="KW-1133">Transmembrane helix</keyword>
<accession>A0A928ZTQ8</accession>
<protein>
    <submittedName>
        <fullName evidence="2">Uncharacterized protein</fullName>
    </submittedName>
</protein>